<evidence type="ECO:0000256" key="1">
    <source>
        <dbReference type="ARBA" id="ARBA00004123"/>
    </source>
</evidence>
<dbReference type="GO" id="GO:0043565">
    <property type="term" value="F:sequence-specific DNA binding"/>
    <property type="evidence" value="ECO:0007669"/>
    <property type="project" value="TreeGrafter"/>
</dbReference>
<dbReference type="GO" id="GO:0045892">
    <property type="term" value="P:negative regulation of DNA-templated transcription"/>
    <property type="evidence" value="ECO:0007669"/>
    <property type="project" value="TreeGrafter"/>
</dbReference>
<keyword evidence="4" id="KW-0217">Developmental protein</keyword>
<comment type="subcellular location">
    <subcellularLocation>
        <location evidence="2">Cytoplasm</location>
    </subcellularLocation>
    <subcellularLocation>
        <location evidence="1">Nucleus</location>
    </subcellularLocation>
</comment>
<dbReference type="AlphaFoldDB" id="A0A9J6BZQ2"/>
<evidence type="ECO:0000256" key="2">
    <source>
        <dbReference type="ARBA" id="ARBA00004496"/>
    </source>
</evidence>
<dbReference type="InterPro" id="IPR036910">
    <property type="entry name" value="HMG_box_dom_sf"/>
</dbReference>
<name>A0A9J6BZQ2_POLVA</name>
<dbReference type="Pfam" id="PF13017">
    <property type="entry name" value="Maelstrom"/>
    <property type="match status" value="1"/>
</dbReference>
<dbReference type="SUPFAM" id="SSF47095">
    <property type="entry name" value="HMG-box"/>
    <property type="match status" value="1"/>
</dbReference>
<dbReference type="PANTHER" id="PTHR21358:SF4">
    <property type="entry name" value="PROTEIN MAELSTROM HOMOLOG"/>
    <property type="match status" value="1"/>
</dbReference>
<accession>A0A9J6BZQ2</accession>
<dbReference type="GO" id="GO:0034587">
    <property type="term" value="P:piRNA processing"/>
    <property type="evidence" value="ECO:0007669"/>
    <property type="project" value="TreeGrafter"/>
</dbReference>
<evidence type="ECO:0000256" key="4">
    <source>
        <dbReference type="ARBA" id="ARBA00022473"/>
    </source>
</evidence>
<evidence type="ECO:0000256" key="7">
    <source>
        <dbReference type="ARBA" id="ARBA00023125"/>
    </source>
</evidence>
<proteinExistence type="inferred from homology"/>
<dbReference type="EMBL" id="JADBJN010000002">
    <property type="protein sequence ID" value="KAG5675152.1"/>
    <property type="molecule type" value="Genomic_DNA"/>
</dbReference>
<dbReference type="InterPro" id="IPR024970">
    <property type="entry name" value="Maelstrom"/>
</dbReference>
<organism evidence="12 13">
    <name type="scientific">Polypedilum vanderplanki</name>
    <name type="common">Sleeping chironomid midge</name>
    <dbReference type="NCBI Taxonomy" id="319348"/>
    <lineage>
        <taxon>Eukaryota</taxon>
        <taxon>Metazoa</taxon>
        <taxon>Ecdysozoa</taxon>
        <taxon>Arthropoda</taxon>
        <taxon>Hexapoda</taxon>
        <taxon>Insecta</taxon>
        <taxon>Pterygota</taxon>
        <taxon>Neoptera</taxon>
        <taxon>Endopterygota</taxon>
        <taxon>Diptera</taxon>
        <taxon>Nematocera</taxon>
        <taxon>Chironomoidea</taxon>
        <taxon>Chironomidae</taxon>
        <taxon>Chironominae</taxon>
        <taxon>Polypedilum</taxon>
        <taxon>Polypedilum</taxon>
    </lineage>
</organism>
<keyword evidence="13" id="KW-1185">Reference proteome</keyword>
<reference evidence="12" key="1">
    <citation type="submission" date="2021-03" db="EMBL/GenBank/DDBJ databases">
        <title>Chromosome level genome of the anhydrobiotic midge Polypedilum vanderplanki.</title>
        <authorList>
            <person name="Yoshida Y."/>
            <person name="Kikawada T."/>
            <person name="Gusev O."/>
        </authorList>
    </citation>
    <scope>NUCLEOTIDE SEQUENCE</scope>
    <source>
        <strain evidence="12">NIAS01</strain>
        <tissue evidence="12">Whole body or cell culture</tissue>
    </source>
</reference>
<protein>
    <recommendedName>
        <fullName evidence="11">Maelstrom domain-containing protein</fullName>
    </recommendedName>
</protein>
<dbReference type="GO" id="GO:0005634">
    <property type="term" value="C:nucleus"/>
    <property type="evidence" value="ECO:0007669"/>
    <property type="project" value="UniProtKB-SubCell"/>
</dbReference>
<dbReference type="GO" id="GO:0007283">
    <property type="term" value="P:spermatogenesis"/>
    <property type="evidence" value="ECO:0007669"/>
    <property type="project" value="TreeGrafter"/>
</dbReference>
<dbReference type="GO" id="GO:0043186">
    <property type="term" value="C:P granule"/>
    <property type="evidence" value="ECO:0007669"/>
    <property type="project" value="TreeGrafter"/>
</dbReference>
<keyword evidence="8" id="KW-0943">RNA-mediated gene silencing</keyword>
<dbReference type="PANTHER" id="PTHR21358">
    <property type="entry name" value="PROTEIN MAELSTROM HOMOLOG"/>
    <property type="match status" value="1"/>
</dbReference>
<comment type="caution">
    <text evidence="12">The sequence shown here is derived from an EMBL/GenBank/DDBJ whole genome shotgun (WGS) entry which is preliminary data.</text>
</comment>
<sequence>MVRKQKNFDLNNKTGYHYFVAKFWETEKNEGNIMSFEEAKLKASWNGLTANDREKYKKLAIEVGEEEVEKMINVIKENDAEIERIKKLKQKVINEKVDEFFDFVMQEDYETRTFYIAHCNWYIKDSKKNFYPGEICIIKYNVLNGIFEKIVLDLDCGPFPVGYGNQINQRSADVNKLPIPPSQNALKYPEAMKEIKKFYNGENPQILFALDDDENNDILAVKQALNKIFEREYIIVPIERLFMELFTKYRPNDVLHIKKARDILKESRTDSMACNHHFNLDAKMYCSENHASRFALNMSDALFPKLANRVNPSNGNNEIVLQPNTTNIETIAEEEIENEENIPPPDTPVQSENHKPIQIDHMPITEELEDFDLDNLLF</sequence>
<evidence type="ECO:0000313" key="13">
    <source>
        <dbReference type="Proteomes" id="UP001107558"/>
    </source>
</evidence>
<dbReference type="OrthoDB" id="24555at2759"/>
<dbReference type="GO" id="GO:0007140">
    <property type="term" value="P:male meiotic nuclear division"/>
    <property type="evidence" value="ECO:0007669"/>
    <property type="project" value="TreeGrafter"/>
</dbReference>
<gene>
    <name evidence="12" type="ORF">PVAND_005078</name>
</gene>
<keyword evidence="9" id="KW-0539">Nucleus</keyword>
<feature type="domain" description="Maelstrom" evidence="11">
    <location>
        <begin position="128"/>
        <end position="313"/>
    </location>
</feature>
<dbReference type="GO" id="GO:0060964">
    <property type="term" value="P:regulation of miRNA-mediated gene silencing"/>
    <property type="evidence" value="ECO:0007669"/>
    <property type="project" value="InterPro"/>
</dbReference>
<keyword evidence="10" id="KW-0469">Meiosis</keyword>
<evidence type="ECO:0000313" key="12">
    <source>
        <dbReference type="EMBL" id="KAG5675152.1"/>
    </source>
</evidence>
<evidence type="ECO:0000256" key="5">
    <source>
        <dbReference type="ARBA" id="ARBA00022490"/>
    </source>
</evidence>
<keyword evidence="6" id="KW-0221">Differentiation</keyword>
<comment type="similarity">
    <text evidence="3">Belongs to the maelstrom family.</text>
</comment>
<evidence type="ECO:0000256" key="6">
    <source>
        <dbReference type="ARBA" id="ARBA00022782"/>
    </source>
</evidence>
<evidence type="ECO:0000256" key="10">
    <source>
        <dbReference type="ARBA" id="ARBA00023254"/>
    </source>
</evidence>
<evidence type="ECO:0000256" key="9">
    <source>
        <dbReference type="ARBA" id="ARBA00023242"/>
    </source>
</evidence>
<dbReference type="Proteomes" id="UP001107558">
    <property type="component" value="Chromosome 2"/>
</dbReference>
<keyword evidence="5" id="KW-0963">Cytoplasm</keyword>
<dbReference type="GO" id="GO:0030154">
    <property type="term" value="P:cell differentiation"/>
    <property type="evidence" value="ECO:0007669"/>
    <property type="project" value="UniProtKB-KW"/>
</dbReference>
<evidence type="ECO:0000259" key="11">
    <source>
        <dbReference type="Pfam" id="PF13017"/>
    </source>
</evidence>
<evidence type="ECO:0000256" key="8">
    <source>
        <dbReference type="ARBA" id="ARBA00023158"/>
    </source>
</evidence>
<keyword evidence="7" id="KW-0238">DNA-binding</keyword>
<evidence type="ECO:0000256" key="3">
    <source>
        <dbReference type="ARBA" id="ARBA00007057"/>
    </source>
</evidence>
<dbReference type="InterPro" id="IPR039259">
    <property type="entry name" value="Protein_maelstrom"/>
</dbReference>